<keyword evidence="2" id="KW-1133">Transmembrane helix</keyword>
<sequence>MLYLVALAWIYVVLMVAVAEAASPQGTLLGAFFTVVGWGVIPLALVLYILATPARRRARKAAESAAQVNGGGHAAGDPVAPEREEP</sequence>
<feature type="region of interest" description="Disordered" evidence="1">
    <location>
        <begin position="62"/>
        <end position="86"/>
    </location>
</feature>
<keyword evidence="2" id="KW-0812">Transmembrane</keyword>
<evidence type="ECO:0000256" key="1">
    <source>
        <dbReference type="SAM" id="MobiDB-lite"/>
    </source>
</evidence>
<protein>
    <submittedName>
        <fullName evidence="3">Uncharacterized protein</fullName>
    </submittedName>
</protein>
<evidence type="ECO:0000313" key="3">
    <source>
        <dbReference type="EMBL" id="ALV86650.1"/>
    </source>
</evidence>
<reference evidence="3" key="1">
    <citation type="submission" date="2015-10" db="EMBL/GenBank/DDBJ databases">
        <title>Biosynthesis of SCL-MCL polyhydroxyalkanoates by metagenomic clones in Pseudomonas putida.</title>
        <authorList>
            <person name="Cheng J."/>
            <person name="Charles T.C."/>
        </authorList>
    </citation>
    <scope>NUCLEOTIDE SEQUENCE</scope>
</reference>
<dbReference type="AlphaFoldDB" id="A0A0U3JGZ2"/>
<dbReference type="EMBL" id="KT944272">
    <property type="protein sequence ID" value="ALV86650.1"/>
    <property type="molecule type" value="Genomic_DNA"/>
</dbReference>
<proteinExistence type="predicted"/>
<organism evidence="3">
    <name type="scientific">uncultured bacterium 51</name>
    <dbReference type="NCBI Taxonomy" id="1748279"/>
    <lineage>
        <taxon>Bacteria</taxon>
        <taxon>environmental samples</taxon>
    </lineage>
</organism>
<evidence type="ECO:0000256" key="2">
    <source>
        <dbReference type="SAM" id="Phobius"/>
    </source>
</evidence>
<feature type="transmembrane region" description="Helical" evidence="2">
    <location>
        <begin position="31"/>
        <end position="51"/>
    </location>
</feature>
<keyword evidence="2" id="KW-0472">Membrane</keyword>
<name>A0A0U3JGZ2_9BACT</name>
<accession>A0A0U3JGZ2</accession>